<dbReference type="RefSeq" id="WP_086487995.1">
    <property type="nucleotide sequence ID" value="NZ_MSLT01000012.1"/>
</dbReference>
<proteinExistence type="predicted"/>
<comment type="caution">
    <text evidence="1">The sequence shown here is derived from an EMBL/GenBank/DDBJ whole genome shotgun (WGS) entry which is preliminary data.</text>
</comment>
<organism evidence="1 2">
    <name type="scientific">Thioflexithrix psekupsensis</name>
    <dbReference type="NCBI Taxonomy" id="1570016"/>
    <lineage>
        <taxon>Bacteria</taxon>
        <taxon>Pseudomonadati</taxon>
        <taxon>Pseudomonadota</taxon>
        <taxon>Gammaproteobacteria</taxon>
        <taxon>Thiotrichales</taxon>
        <taxon>Thioflexithrix</taxon>
    </lineage>
</organism>
<dbReference type="EMBL" id="MSLT01000012">
    <property type="protein sequence ID" value="OUD14212.1"/>
    <property type="molecule type" value="Genomic_DNA"/>
</dbReference>
<keyword evidence="2" id="KW-1185">Reference proteome</keyword>
<accession>A0A251X9M7</accession>
<name>A0A251X9M7_9GAMM</name>
<protein>
    <submittedName>
        <fullName evidence="1">Uncharacterized protein</fullName>
    </submittedName>
</protein>
<evidence type="ECO:0000313" key="2">
    <source>
        <dbReference type="Proteomes" id="UP000194798"/>
    </source>
</evidence>
<sequence length="162" mass="17814">MFIRLGWGSGWESMTGGWLDDDELQTARQAYGSKMGKVGVDVFPKTRRLVVSEGSPCLPFGWIKIYSPEASSGQLAALQTSQAAEAALSPLQRQLQGELSGNLLKASEKAGLWLAQLSKHSAAEQVEIAQVLKTFYQETGKWNSNKQKDVNKMQILRDILGE</sequence>
<reference evidence="1 2" key="1">
    <citation type="submission" date="2016-12" db="EMBL/GenBank/DDBJ databases">
        <title>Thioflexothrix psekupsii D3 genome sequencing and assembly.</title>
        <authorList>
            <person name="Fomenkov A."/>
            <person name="Vincze T."/>
            <person name="Grabovich M."/>
            <person name="Anton B.P."/>
            <person name="Dubinina G."/>
            <person name="Orlova M."/>
            <person name="Belousova E."/>
            <person name="Roberts R.J."/>
        </authorList>
    </citation>
    <scope>NUCLEOTIDE SEQUENCE [LARGE SCALE GENOMIC DNA]</scope>
    <source>
        <strain evidence="1">D3</strain>
    </source>
</reference>
<gene>
    <name evidence="1" type="ORF">TPSD3_07735</name>
</gene>
<dbReference type="AlphaFoldDB" id="A0A251X9M7"/>
<dbReference type="OrthoDB" id="5362408at2"/>
<evidence type="ECO:0000313" key="1">
    <source>
        <dbReference type="EMBL" id="OUD14212.1"/>
    </source>
</evidence>
<dbReference type="Proteomes" id="UP000194798">
    <property type="component" value="Unassembled WGS sequence"/>
</dbReference>